<evidence type="ECO:0000256" key="9">
    <source>
        <dbReference type="SAM" id="SignalP"/>
    </source>
</evidence>
<feature type="compositionally biased region" description="Low complexity" evidence="8">
    <location>
        <begin position="1027"/>
        <end position="1042"/>
    </location>
</feature>
<evidence type="ECO:0000313" key="14">
    <source>
        <dbReference type="Proteomes" id="UP000324907"/>
    </source>
</evidence>
<feature type="region of interest" description="Disordered" evidence="8">
    <location>
        <begin position="235"/>
        <end position="258"/>
    </location>
</feature>
<dbReference type="InterPro" id="IPR001452">
    <property type="entry name" value="SH3_domain"/>
</dbReference>
<dbReference type="SUPFAM" id="SSF49354">
    <property type="entry name" value="PapD-like"/>
    <property type="match status" value="1"/>
</dbReference>
<feature type="compositionally biased region" description="Basic residues" evidence="8">
    <location>
        <begin position="237"/>
        <end position="253"/>
    </location>
</feature>
<organism evidence="13 14">
    <name type="scientific">Cafeteria roenbergensis</name>
    <name type="common">Marine flagellate</name>
    <dbReference type="NCBI Taxonomy" id="33653"/>
    <lineage>
        <taxon>Eukaryota</taxon>
        <taxon>Sar</taxon>
        <taxon>Stramenopiles</taxon>
        <taxon>Bigyra</taxon>
        <taxon>Opalozoa</taxon>
        <taxon>Bicosoecida</taxon>
        <taxon>Cafeteriaceae</taxon>
        <taxon>Cafeteria</taxon>
    </lineage>
</organism>
<evidence type="ECO:0000259" key="10">
    <source>
        <dbReference type="PROSITE" id="PS50002"/>
    </source>
</evidence>
<name>A0A5A8E3U7_CAFRO</name>
<evidence type="ECO:0008006" key="15">
    <source>
        <dbReference type="Google" id="ProtNLM"/>
    </source>
</evidence>
<dbReference type="PRINTS" id="PR00452">
    <property type="entry name" value="SH3DOMAIN"/>
</dbReference>
<dbReference type="GO" id="GO:0005524">
    <property type="term" value="F:ATP binding"/>
    <property type="evidence" value="ECO:0007669"/>
    <property type="project" value="UniProtKB-KW"/>
</dbReference>
<keyword evidence="5" id="KW-0067">ATP-binding</keyword>
<keyword evidence="3" id="KW-0547">Nucleotide-binding</keyword>
<keyword evidence="2" id="KW-0808">Transferase</keyword>
<dbReference type="GO" id="GO:0004672">
    <property type="term" value="F:protein kinase activity"/>
    <property type="evidence" value="ECO:0007669"/>
    <property type="project" value="InterPro"/>
</dbReference>
<dbReference type="CDD" id="cd00174">
    <property type="entry name" value="SH3"/>
    <property type="match status" value="1"/>
</dbReference>
<dbReference type="Gene3D" id="2.60.40.10">
    <property type="entry name" value="Immunoglobulins"/>
    <property type="match status" value="1"/>
</dbReference>
<feature type="region of interest" description="Disordered" evidence="8">
    <location>
        <begin position="433"/>
        <end position="476"/>
    </location>
</feature>
<feature type="coiled-coil region" evidence="7">
    <location>
        <begin position="114"/>
        <end position="234"/>
    </location>
</feature>
<keyword evidence="9" id="KW-0732">Signal</keyword>
<feature type="domain" description="MSP" evidence="12">
    <location>
        <begin position="256"/>
        <end position="411"/>
    </location>
</feature>
<evidence type="ECO:0000259" key="11">
    <source>
        <dbReference type="PROSITE" id="PS50011"/>
    </source>
</evidence>
<dbReference type="InterPro" id="IPR000535">
    <property type="entry name" value="MSP_dom"/>
</dbReference>
<dbReference type="Gene3D" id="2.30.30.40">
    <property type="entry name" value="SH3 Domains"/>
    <property type="match status" value="1"/>
</dbReference>
<dbReference type="SMART" id="SM00326">
    <property type="entry name" value="SH3"/>
    <property type="match status" value="1"/>
</dbReference>
<feature type="compositionally biased region" description="Low complexity" evidence="8">
    <location>
        <begin position="917"/>
        <end position="933"/>
    </location>
</feature>
<dbReference type="PANTHER" id="PTHR48016">
    <property type="entry name" value="MAP KINASE KINASE KINASE SSK2-RELATED-RELATED"/>
    <property type="match status" value="1"/>
</dbReference>
<feature type="compositionally biased region" description="Acidic residues" evidence="8">
    <location>
        <begin position="1013"/>
        <end position="1024"/>
    </location>
</feature>
<dbReference type="InterPro" id="IPR011009">
    <property type="entry name" value="Kinase-like_dom_sf"/>
</dbReference>
<dbReference type="Pfam" id="PF00635">
    <property type="entry name" value="Motile_Sperm"/>
    <property type="match status" value="1"/>
</dbReference>
<dbReference type="InterPro" id="IPR050538">
    <property type="entry name" value="MAP_kinase_kinase_kinase"/>
</dbReference>
<evidence type="ECO:0000256" key="2">
    <source>
        <dbReference type="ARBA" id="ARBA00022679"/>
    </source>
</evidence>
<feature type="region of interest" description="Disordered" evidence="8">
    <location>
        <begin position="43"/>
        <end position="93"/>
    </location>
</feature>
<evidence type="ECO:0000256" key="7">
    <source>
        <dbReference type="SAM" id="Coils"/>
    </source>
</evidence>
<evidence type="ECO:0000256" key="5">
    <source>
        <dbReference type="ARBA" id="ARBA00022840"/>
    </source>
</evidence>
<evidence type="ECO:0000256" key="6">
    <source>
        <dbReference type="PROSITE-ProRule" id="PRU00192"/>
    </source>
</evidence>
<feature type="domain" description="Protein kinase" evidence="11">
    <location>
        <begin position="414"/>
        <end position="839"/>
    </location>
</feature>
<dbReference type="InterPro" id="IPR000719">
    <property type="entry name" value="Prot_kinase_dom"/>
</dbReference>
<dbReference type="Pfam" id="PF00069">
    <property type="entry name" value="Pkinase"/>
    <property type="match status" value="2"/>
</dbReference>
<dbReference type="AlphaFoldDB" id="A0A5A8E3U7"/>
<dbReference type="SMART" id="SM00220">
    <property type="entry name" value="S_TKc"/>
    <property type="match status" value="1"/>
</dbReference>
<feature type="compositionally biased region" description="Basic and acidic residues" evidence="8">
    <location>
        <begin position="49"/>
        <end position="59"/>
    </location>
</feature>
<protein>
    <recommendedName>
        <fullName evidence="15">Protein kinase domain-containing protein</fullName>
    </recommendedName>
</protein>
<dbReference type="EMBL" id="VLTL01000003">
    <property type="protein sequence ID" value="KAA0172038.1"/>
    <property type="molecule type" value="Genomic_DNA"/>
</dbReference>
<evidence type="ECO:0000256" key="4">
    <source>
        <dbReference type="ARBA" id="ARBA00022777"/>
    </source>
</evidence>
<feature type="region of interest" description="Disordered" evidence="8">
    <location>
        <begin position="899"/>
        <end position="1042"/>
    </location>
</feature>
<dbReference type="Proteomes" id="UP000324907">
    <property type="component" value="Unassembled WGS sequence"/>
</dbReference>
<evidence type="ECO:0000256" key="3">
    <source>
        <dbReference type="ARBA" id="ARBA00022741"/>
    </source>
</evidence>
<feature type="compositionally biased region" description="Acidic residues" evidence="8">
    <location>
        <begin position="975"/>
        <end position="985"/>
    </location>
</feature>
<dbReference type="PROSITE" id="PS50202">
    <property type="entry name" value="MSP"/>
    <property type="match status" value="1"/>
</dbReference>
<feature type="compositionally biased region" description="Low complexity" evidence="8">
    <location>
        <begin position="464"/>
        <end position="476"/>
    </location>
</feature>
<dbReference type="PROSITE" id="PS50011">
    <property type="entry name" value="PROTEIN_KINASE_DOM"/>
    <property type="match status" value="1"/>
</dbReference>
<dbReference type="Pfam" id="PF00018">
    <property type="entry name" value="SH3_1"/>
    <property type="match status" value="1"/>
</dbReference>
<feature type="region of interest" description="Disordered" evidence="8">
    <location>
        <begin position="618"/>
        <end position="667"/>
    </location>
</feature>
<dbReference type="InterPro" id="IPR008962">
    <property type="entry name" value="PapD-like_sf"/>
</dbReference>
<dbReference type="PROSITE" id="PS50002">
    <property type="entry name" value="SH3"/>
    <property type="match status" value="1"/>
</dbReference>
<sequence>MRVLALAGLVALAAASRPSATKLAADQIREAANAIRFRARGAPLLDQDEASKQARDTKPHTGANAQFPAGSADKPHESLIRHPGVPGASDANADVTPLDAIGGNLEDTHAYAAQASYQQNLKELVRELDDSEEQARTLRLKLMEKDNLLGTMLHREKIIDIDLGERKQELAAINAHIQGIEARVDRLKKERRSMELTSQKHQYDSAANTLKMQVNDVQQVSSALESRVQHLNERITRQPHHRKGKSSTRRAHKQPLLSMAPESQLAFPLGPDVRSEARLLLTNPHSTGRTIAFKVKTNAASKYRVGPSLGILSPGQTASVRVLMSREASLALLGEGEGGSSQPLPCKDKFLVMSVSLHQEDLVALGSATTGGRSYGSVALDMGAGTVAPAELFAEGGFASVPKEGLPAMEGFAWRAGPELGRGISGHVHVGLRLGGKGPRGSMTADGAMPPPDSEAGAEEGAPREGPGAPDEQGAPGQLLQAQASLIAVKMVEVTTVGEQRSLEREIRVLRALRHPNIVRYLGTESVGPTRSSPLPAVRIYMEFATAGSVAHLVKQFGPLPEPAAASLARQLLEALAYCHAAGIAHRDVKGANVLVTHAGVAKLGDFGACKLLPPDSKPSPSSAAAAGGAGSVAPAAPPPAGADGPGGGSWDGPGGPPMDGNSATGVFAPSELASSVDGSVAPLVQREAAIELTPRAASGAPGDGAAAGAAPSASLPWTHAALPCADEASASPTEQGTVQWMAPEVVAGSVRGRQWLAADVWSVGCTVVEMLSGKPLWDDADNAASVMMAIASRDAIKTAKRRLRGRASPRAVAFVAKCLVADLASRPTVADLLRDPFAAKAGIPPSLAGVGPYPASLTPSQSAGSSMLASRVRGVAGTAPGSCASHGSLGTVAGAQQGIHAPTGAPAGQAQGGRAGPPTGQGQEQAEWGARADAGEGAGSGDQGADGQAGSGWGDEYAGRGGAAGEGGGWWGAEGEEQGADEEQTLLPGQTEDEDAGGQGGGWPGAAAAEVPGEEEDPAEASWDDQGSGWEQGAGAAASARGAWEGEVGYADAGTSAAENWEAATGEAEWVRALSDYMAQGEGEMSIEEGERLRVLRKDPSGWWEGQSEDGNRVGWFPSNYCVRMYELFTIQEGDTPRSEMSHTARSVVRM</sequence>
<dbReference type="SUPFAM" id="SSF50044">
    <property type="entry name" value="SH3-domain"/>
    <property type="match status" value="1"/>
</dbReference>
<feature type="compositionally biased region" description="Gly residues" evidence="8">
    <location>
        <begin position="937"/>
        <end position="973"/>
    </location>
</feature>
<evidence type="ECO:0000313" key="13">
    <source>
        <dbReference type="EMBL" id="KAA0172038.1"/>
    </source>
</evidence>
<keyword evidence="1 6" id="KW-0728">SH3 domain</keyword>
<feature type="signal peptide" evidence="9">
    <location>
        <begin position="1"/>
        <end position="15"/>
    </location>
</feature>
<dbReference type="PROSITE" id="PS00108">
    <property type="entry name" value="PROTEIN_KINASE_ST"/>
    <property type="match status" value="1"/>
</dbReference>
<evidence type="ECO:0000256" key="8">
    <source>
        <dbReference type="SAM" id="MobiDB-lite"/>
    </source>
</evidence>
<keyword evidence="7" id="KW-0175">Coiled coil</keyword>
<feature type="compositionally biased region" description="Gly residues" evidence="8">
    <location>
        <begin position="644"/>
        <end position="654"/>
    </location>
</feature>
<dbReference type="PANTHER" id="PTHR48016:SF56">
    <property type="entry name" value="MAPKK KINASE"/>
    <property type="match status" value="1"/>
</dbReference>
<evidence type="ECO:0000259" key="12">
    <source>
        <dbReference type="PROSITE" id="PS50202"/>
    </source>
</evidence>
<reference evidence="13 14" key="1">
    <citation type="submission" date="2019-07" db="EMBL/GenBank/DDBJ databases">
        <title>Genomes of Cafeteria roenbergensis.</title>
        <authorList>
            <person name="Fischer M.G."/>
            <person name="Hackl T."/>
            <person name="Roman M."/>
        </authorList>
    </citation>
    <scope>NUCLEOTIDE SEQUENCE [LARGE SCALE GENOMIC DNA]</scope>
    <source>
        <strain evidence="13 14">RCC970-E3</strain>
    </source>
</reference>
<accession>A0A5A8E3U7</accession>
<dbReference type="InterPro" id="IPR013783">
    <property type="entry name" value="Ig-like_fold"/>
</dbReference>
<dbReference type="InterPro" id="IPR008271">
    <property type="entry name" value="Ser/Thr_kinase_AS"/>
</dbReference>
<keyword evidence="4" id="KW-0418">Kinase</keyword>
<feature type="compositionally biased region" description="Low complexity" evidence="8">
    <location>
        <begin position="619"/>
        <end position="635"/>
    </location>
</feature>
<feature type="chain" id="PRO_5022953440" description="Protein kinase domain-containing protein" evidence="9">
    <location>
        <begin position="16"/>
        <end position="1152"/>
    </location>
</feature>
<evidence type="ECO:0000256" key="1">
    <source>
        <dbReference type="ARBA" id="ARBA00022443"/>
    </source>
</evidence>
<comment type="caution">
    <text evidence="13">The sequence shown here is derived from an EMBL/GenBank/DDBJ whole genome shotgun (WGS) entry which is preliminary data.</text>
</comment>
<dbReference type="Gene3D" id="1.10.510.10">
    <property type="entry name" value="Transferase(Phosphotransferase) domain 1"/>
    <property type="match status" value="2"/>
</dbReference>
<dbReference type="InterPro" id="IPR036028">
    <property type="entry name" value="SH3-like_dom_sf"/>
</dbReference>
<dbReference type="SUPFAM" id="SSF56112">
    <property type="entry name" value="Protein kinase-like (PK-like)"/>
    <property type="match status" value="1"/>
</dbReference>
<gene>
    <name evidence="13" type="ORF">FNF28_00355</name>
</gene>
<proteinExistence type="predicted"/>
<feature type="domain" description="SH3" evidence="10">
    <location>
        <begin position="1067"/>
        <end position="1128"/>
    </location>
</feature>